<dbReference type="Gene3D" id="2.40.70.10">
    <property type="entry name" value="Acid Proteases"/>
    <property type="match status" value="1"/>
</dbReference>
<dbReference type="EMBL" id="LT558130">
    <property type="protein sequence ID" value="SAM84391.1"/>
    <property type="molecule type" value="Genomic_DNA"/>
</dbReference>
<feature type="region of interest" description="Disordered" evidence="1">
    <location>
        <begin position="635"/>
        <end position="677"/>
    </location>
</feature>
<dbReference type="GO" id="GO:0061630">
    <property type="term" value="F:ubiquitin protein ligase activity"/>
    <property type="evidence" value="ECO:0007669"/>
    <property type="project" value="TreeGrafter"/>
</dbReference>
<protein>
    <recommendedName>
        <fullName evidence="2">Peptidase A1 domain-containing protein</fullName>
    </recommendedName>
</protein>
<dbReference type="GO" id="GO:0000209">
    <property type="term" value="P:protein polyubiquitination"/>
    <property type="evidence" value="ECO:0007669"/>
    <property type="project" value="TreeGrafter"/>
</dbReference>
<dbReference type="InterPro" id="IPR033121">
    <property type="entry name" value="PEPTIDASE_A1"/>
</dbReference>
<dbReference type="Proteomes" id="UP000179920">
    <property type="component" value="Chromosome XIV"/>
</dbReference>
<name>A0A1K0HI06_9BASI</name>
<dbReference type="SUPFAM" id="SSF50630">
    <property type="entry name" value="Acid proteases"/>
    <property type="match status" value="1"/>
</dbReference>
<dbReference type="PANTHER" id="PTHR45865:SF1">
    <property type="entry name" value="E3 UBIQUITIN-PROTEIN LIGASE SHPRH"/>
    <property type="match status" value="1"/>
</dbReference>
<organism evidence="3 4">
    <name type="scientific">Ustilago bromivora</name>
    <dbReference type="NCBI Taxonomy" id="307758"/>
    <lineage>
        <taxon>Eukaryota</taxon>
        <taxon>Fungi</taxon>
        <taxon>Dikarya</taxon>
        <taxon>Basidiomycota</taxon>
        <taxon>Ustilaginomycotina</taxon>
        <taxon>Ustilaginomycetes</taxon>
        <taxon>Ustilaginales</taxon>
        <taxon>Ustilaginaceae</taxon>
        <taxon>Ustilago</taxon>
    </lineage>
</organism>
<accession>A0A1K0HI06</accession>
<evidence type="ECO:0000313" key="3">
    <source>
        <dbReference type="EMBL" id="SAM84391.1"/>
    </source>
</evidence>
<evidence type="ECO:0000256" key="1">
    <source>
        <dbReference type="SAM" id="MobiDB-lite"/>
    </source>
</evidence>
<dbReference type="InterPro" id="IPR021109">
    <property type="entry name" value="Peptidase_aspartic_dom_sf"/>
</dbReference>
<feature type="domain" description="Peptidase A1" evidence="2">
    <location>
        <begin position="199"/>
        <end position="274"/>
    </location>
</feature>
<sequence length="699" mass="77146">MQYSKTDETSDVAQTLTRTSKLCRSHSDPGGGLIITGPSFINATAGHRGLSTSSAASHPTSVDMSFSNDAHSTEDGDEADGGSKGPNATGKPSRKRSVRSSRQRQQLLNCLSKQSVDIAQLRTLAWAGAEDELRLMDSEAIGVLEIVGEECLIIWIGCWLGMCMAKTKQNANMLIQQTTQIDPYKWQQIERNVWQHNCIEVGMGSTMQMFSLTADTNSMLTWAVDALCKEADCPDLMTKNLYNASKPMTRKALCSAHEAYGDGEMDLHPYTDAVEGASDAARSAADVVFLDEGISTIITLIKKLVKWQSTHDDNLSTSKDRDAFLKPCFRFLCVPGYHASSWEWQAILHLVLAPALVCVSRTIGTHHTKAQVASEMSLPLQTQCTIPINFTSIEAAFYADVWKDALDDIGYGSEGSPRSNDHQVDVAKMCNQLLLFRQACTHPQVTLQFRGGVVGSRNLRNIDKVLELMIDSTRPELHSTRTHWFDRCVHRNILSLYCRDEDTRLLAASQFRGIEDEINKGILGLEQEIHNAAIVGPLYHLTNLELEMEQKAEARRKRLGGSDGKDNEGGDQALQAVVQDLEAYQALQQKRKVRINHITQLKALLRSPLMKLQKQTFANSAKDIRKLKTAFPIPDQGPHSFLPKRISTPVASSSSKTAPGGGTRTSSSRSPTHSANTPTLSTIAWLNDIDGAYWIERGC</sequence>
<dbReference type="InterPro" id="IPR052583">
    <property type="entry name" value="ATP-helicase/E3_Ub-Ligase"/>
</dbReference>
<feature type="region of interest" description="Disordered" evidence="1">
    <location>
        <begin position="49"/>
        <end position="102"/>
    </location>
</feature>
<dbReference type="AlphaFoldDB" id="A0A1K0HI06"/>
<evidence type="ECO:0000259" key="2">
    <source>
        <dbReference type="Pfam" id="PF00026"/>
    </source>
</evidence>
<dbReference type="Pfam" id="PF00026">
    <property type="entry name" value="Asp"/>
    <property type="match status" value="1"/>
</dbReference>
<dbReference type="GO" id="GO:0005634">
    <property type="term" value="C:nucleus"/>
    <property type="evidence" value="ECO:0007669"/>
    <property type="project" value="TreeGrafter"/>
</dbReference>
<dbReference type="PANTHER" id="PTHR45865">
    <property type="entry name" value="E3 UBIQUITIN-PROTEIN LIGASE SHPRH FAMILY MEMBER"/>
    <property type="match status" value="1"/>
</dbReference>
<reference evidence="4" key="1">
    <citation type="submission" date="2016-04" db="EMBL/GenBank/DDBJ databases">
        <authorList>
            <person name="Guldener U."/>
            <person name="Guldener U."/>
        </authorList>
    </citation>
    <scope>NUCLEOTIDE SEQUENCE [LARGE SCALE GENOMIC DNA]</scope>
    <source>
        <strain evidence="4">UB2112</strain>
    </source>
</reference>
<proteinExistence type="predicted"/>
<dbReference type="GO" id="GO:0006974">
    <property type="term" value="P:DNA damage response"/>
    <property type="evidence" value="ECO:0007669"/>
    <property type="project" value="TreeGrafter"/>
</dbReference>
<evidence type="ECO:0000313" key="4">
    <source>
        <dbReference type="Proteomes" id="UP000179920"/>
    </source>
</evidence>
<feature type="compositionally biased region" description="Polar residues" evidence="1">
    <location>
        <begin position="50"/>
        <end position="70"/>
    </location>
</feature>
<gene>
    <name evidence="3" type="ORF">UBRO_20309</name>
</gene>
<feature type="compositionally biased region" description="Basic residues" evidence="1">
    <location>
        <begin position="92"/>
        <end position="102"/>
    </location>
</feature>